<dbReference type="Proteomes" id="UP000632740">
    <property type="component" value="Unassembled WGS sequence"/>
</dbReference>
<organism evidence="2 3">
    <name type="scientific">Cellulomonas chitinilytica</name>
    <dbReference type="NCBI Taxonomy" id="398759"/>
    <lineage>
        <taxon>Bacteria</taxon>
        <taxon>Bacillati</taxon>
        <taxon>Actinomycetota</taxon>
        <taxon>Actinomycetes</taxon>
        <taxon>Micrococcales</taxon>
        <taxon>Cellulomonadaceae</taxon>
        <taxon>Cellulomonas</taxon>
    </lineage>
</organism>
<dbReference type="PANTHER" id="PTHR18964:SF173">
    <property type="entry name" value="GLUCOKINASE"/>
    <property type="match status" value="1"/>
</dbReference>
<dbReference type="AlphaFoldDB" id="A0A919P4I6"/>
<dbReference type="Pfam" id="PF00480">
    <property type="entry name" value="ROK"/>
    <property type="match status" value="1"/>
</dbReference>
<protein>
    <submittedName>
        <fullName evidence="2">Sugar kinase</fullName>
    </submittedName>
</protein>
<dbReference type="SUPFAM" id="SSF46785">
    <property type="entry name" value="Winged helix' DNA-binding domain"/>
    <property type="match status" value="1"/>
</dbReference>
<dbReference type="InterPro" id="IPR036390">
    <property type="entry name" value="WH_DNA-bd_sf"/>
</dbReference>
<evidence type="ECO:0000313" key="2">
    <source>
        <dbReference type="EMBL" id="GIG20894.1"/>
    </source>
</evidence>
<accession>A0A919P4I6</accession>
<evidence type="ECO:0000313" key="3">
    <source>
        <dbReference type="Proteomes" id="UP000632740"/>
    </source>
</evidence>
<gene>
    <name evidence="2" type="ORF">Cch01nite_16180</name>
</gene>
<dbReference type="InterPro" id="IPR049874">
    <property type="entry name" value="ROK_cs"/>
</dbReference>
<keyword evidence="3" id="KW-1185">Reference proteome</keyword>
<proteinExistence type="inferred from homology"/>
<reference evidence="2" key="1">
    <citation type="submission" date="2021-01" db="EMBL/GenBank/DDBJ databases">
        <title>Whole genome shotgun sequence of Cellulomonas chitinilytica NBRC 110799.</title>
        <authorList>
            <person name="Komaki H."/>
            <person name="Tamura T."/>
        </authorList>
    </citation>
    <scope>NUCLEOTIDE SEQUENCE</scope>
    <source>
        <strain evidence="2">NBRC 110799</strain>
    </source>
</reference>
<dbReference type="Pfam" id="PF13412">
    <property type="entry name" value="HTH_24"/>
    <property type="match status" value="1"/>
</dbReference>
<dbReference type="Gene3D" id="1.10.10.10">
    <property type="entry name" value="Winged helix-like DNA-binding domain superfamily/Winged helix DNA-binding domain"/>
    <property type="match status" value="1"/>
</dbReference>
<dbReference type="PANTHER" id="PTHR18964">
    <property type="entry name" value="ROK (REPRESSOR, ORF, KINASE) FAMILY"/>
    <property type="match status" value="1"/>
</dbReference>
<name>A0A919P4I6_9CELL</name>
<dbReference type="InterPro" id="IPR036388">
    <property type="entry name" value="WH-like_DNA-bd_sf"/>
</dbReference>
<dbReference type="InterPro" id="IPR043129">
    <property type="entry name" value="ATPase_NBD"/>
</dbReference>
<comment type="similarity">
    <text evidence="1">Belongs to the ROK (NagC/XylR) family.</text>
</comment>
<sequence>MAQAAGHTGDLLDLFRSEGALSRIDVIERTGLSRSTVNQRLAALERADLIREAGGAESSGGRPSTLFDFNAGRAKVLTADIGAMGFTLAVCDLAGRPLDHLSRDVEVWSGPETVLGMVQEGFDSLARPDEVWAVAVGVPGPVEFDAHRVVNPPIMTGWDGYDIAAAFSSRYRGPVVVENDVNARAVAESRLTGQPNLVALKLGTGIGAGLVLNGQIIRGDKGAAGDIGHTRAGHTDPEPRTCRCGNLDCLETYAAGWALVKQLSDLGRDVRRTSDVAALVAQGDMEAVRLVRAAGRSIGEAVAGLVSILNPRLVALSGQLAECGEVLMSGIRERVYQQTLPLATRDLQIFRSELGELAGVTGLALIAIDTVLAPGPLTELLGANAGT</sequence>
<dbReference type="SUPFAM" id="SSF53067">
    <property type="entry name" value="Actin-like ATPase domain"/>
    <property type="match status" value="1"/>
</dbReference>
<keyword evidence="2" id="KW-0418">Kinase</keyword>
<dbReference type="InterPro" id="IPR000600">
    <property type="entry name" value="ROK"/>
</dbReference>
<dbReference type="GO" id="GO:0016301">
    <property type="term" value="F:kinase activity"/>
    <property type="evidence" value="ECO:0007669"/>
    <property type="project" value="UniProtKB-KW"/>
</dbReference>
<evidence type="ECO:0000256" key="1">
    <source>
        <dbReference type="ARBA" id="ARBA00006479"/>
    </source>
</evidence>
<dbReference type="Gene3D" id="3.30.420.40">
    <property type="match status" value="2"/>
</dbReference>
<comment type="caution">
    <text evidence="2">The sequence shown here is derived from an EMBL/GenBank/DDBJ whole genome shotgun (WGS) entry which is preliminary data.</text>
</comment>
<dbReference type="RefSeq" id="WP_203751019.1">
    <property type="nucleotide sequence ID" value="NZ_BONK01000004.1"/>
</dbReference>
<dbReference type="EMBL" id="BONK01000004">
    <property type="protein sequence ID" value="GIG20894.1"/>
    <property type="molecule type" value="Genomic_DNA"/>
</dbReference>
<dbReference type="PROSITE" id="PS01125">
    <property type="entry name" value="ROK"/>
    <property type="match status" value="1"/>
</dbReference>
<keyword evidence="2" id="KW-0808">Transferase</keyword>